<dbReference type="AlphaFoldDB" id="A0A1E3ACB7"/>
<dbReference type="RefSeq" id="WP_069152195.1">
    <property type="nucleotide sequence ID" value="NZ_MCGH01000002.1"/>
</dbReference>
<dbReference type="Gene3D" id="1.10.10.2840">
    <property type="entry name" value="PucR C-terminal helix-turn-helix domain"/>
    <property type="match status" value="1"/>
</dbReference>
<feature type="domain" description="Putative sugar diacid recognition" evidence="1">
    <location>
        <begin position="2"/>
        <end position="130"/>
    </location>
</feature>
<dbReference type="InterPro" id="IPR025736">
    <property type="entry name" value="PucR_C-HTH_dom"/>
</dbReference>
<evidence type="ECO:0000259" key="1">
    <source>
        <dbReference type="Pfam" id="PF05651"/>
    </source>
</evidence>
<evidence type="ECO:0000313" key="4">
    <source>
        <dbReference type="Proteomes" id="UP000094067"/>
    </source>
</evidence>
<feature type="domain" description="PucR C-terminal helix-turn-helix" evidence="2">
    <location>
        <begin position="314"/>
        <end position="356"/>
    </location>
</feature>
<dbReference type="EMBL" id="MCGH01000002">
    <property type="protein sequence ID" value="ODM06147.1"/>
    <property type="molecule type" value="Genomic_DNA"/>
</dbReference>
<name>A0A1E3ACB7_9FIRM</name>
<dbReference type="Pfam" id="PF13556">
    <property type="entry name" value="HTH_30"/>
    <property type="match status" value="1"/>
</dbReference>
<evidence type="ECO:0000259" key="2">
    <source>
        <dbReference type="Pfam" id="PF13556"/>
    </source>
</evidence>
<evidence type="ECO:0000313" key="3">
    <source>
        <dbReference type="EMBL" id="ODM06147.1"/>
    </source>
</evidence>
<accession>A0A1E3ACB7</accession>
<dbReference type="Pfam" id="PF05651">
    <property type="entry name" value="Diacid_rec"/>
    <property type="match status" value="1"/>
</dbReference>
<gene>
    <name evidence="3" type="primary">cdaR_3</name>
    <name evidence="3" type="ORF">BEI61_02036</name>
</gene>
<protein>
    <submittedName>
        <fullName evidence="3">Carbohydrate diacid regulator</fullName>
    </submittedName>
</protein>
<dbReference type="Proteomes" id="UP000094067">
    <property type="component" value="Unassembled WGS sequence"/>
</dbReference>
<comment type="caution">
    <text evidence="3">The sequence shown here is derived from an EMBL/GenBank/DDBJ whole genome shotgun (WGS) entry which is preliminary data.</text>
</comment>
<dbReference type="InterPro" id="IPR042070">
    <property type="entry name" value="PucR_C-HTH_sf"/>
</dbReference>
<dbReference type="PANTHER" id="PTHR33744:SF15">
    <property type="entry name" value="CARBOHYDRATE DIACID REGULATOR"/>
    <property type="match status" value="1"/>
</dbReference>
<sequence length="376" mass="44564">MDSILAGKLIERISNFTDYNVNIMDENGILVASRMKERIGSFHEVAFDIINGTDDTVMVDMDNPETGVKAGVNMAIYTNKKKVGVVGVTGSPDTVLSVTKIIKMSVEVMMEYEMYKYESMKKYNLREQLMHLIFYNDNFEREDLSKYFKALNLDEEILRIPILIQIENSEVYMTKVKEILDGNKFRSRQDIGDSTKEDFIFLFKGIGCDIRNVMQDYKYLVGEYLSPLLQYIRAHHLVYNIYVGPIQNDIMYYRQSYLDCMWMQKNMGNSENRSFYFYDYMIRYMESRIPASEFNTIFYMLKKELGKKFTDNYTETMEALIEKDYNLSKAGNMLHIHKNTLVYRLDKIREVLNMNPLVNNTEREFMECFYYYLMRK</sequence>
<organism evidence="3 4">
    <name type="scientific">Eisenbergiella tayi</name>
    <dbReference type="NCBI Taxonomy" id="1432052"/>
    <lineage>
        <taxon>Bacteria</taxon>
        <taxon>Bacillati</taxon>
        <taxon>Bacillota</taxon>
        <taxon>Clostridia</taxon>
        <taxon>Lachnospirales</taxon>
        <taxon>Lachnospiraceae</taxon>
        <taxon>Eisenbergiella</taxon>
    </lineage>
</organism>
<reference evidence="3 4" key="1">
    <citation type="submission" date="2016-07" db="EMBL/GenBank/DDBJ databases">
        <title>Characterization of isolates of Eisenbergiella tayi derived from blood cultures, using whole genome sequencing.</title>
        <authorList>
            <person name="Burdz T."/>
            <person name="Wiebe D."/>
            <person name="Huynh C."/>
            <person name="Bernard K."/>
        </authorList>
    </citation>
    <scope>NUCLEOTIDE SEQUENCE [LARGE SCALE GENOMIC DNA]</scope>
    <source>
        <strain evidence="3 4">NML 110608</strain>
    </source>
</reference>
<dbReference type="PANTHER" id="PTHR33744">
    <property type="entry name" value="CARBOHYDRATE DIACID REGULATOR"/>
    <property type="match status" value="1"/>
</dbReference>
<proteinExistence type="predicted"/>
<dbReference type="InterPro" id="IPR008599">
    <property type="entry name" value="Diacid_rec"/>
</dbReference>
<dbReference type="InterPro" id="IPR051448">
    <property type="entry name" value="CdaR-like_regulators"/>
</dbReference>